<dbReference type="InterPro" id="IPR041698">
    <property type="entry name" value="Methyltransf_25"/>
</dbReference>
<proteinExistence type="predicted"/>
<dbReference type="SUPFAM" id="SSF53335">
    <property type="entry name" value="S-adenosyl-L-methionine-dependent methyltransferases"/>
    <property type="match status" value="1"/>
</dbReference>
<dbReference type="Gene3D" id="3.40.50.150">
    <property type="entry name" value="Vaccinia Virus protein VP39"/>
    <property type="match status" value="1"/>
</dbReference>
<evidence type="ECO:0000313" key="3">
    <source>
        <dbReference type="Proteomes" id="UP000254794"/>
    </source>
</evidence>
<organism evidence="2 3">
    <name type="scientific">Legionella busanensis</name>
    <dbReference type="NCBI Taxonomy" id="190655"/>
    <lineage>
        <taxon>Bacteria</taxon>
        <taxon>Pseudomonadati</taxon>
        <taxon>Pseudomonadota</taxon>
        <taxon>Gammaproteobacteria</taxon>
        <taxon>Legionellales</taxon>
        <taxon>Legionellaceae</taxon>
        <taxon>Legionella</taxon>
    </lineage>
</organism>
<feature type="domain" description="Methyltransferase" evidence="1">
    <location>
        <begin position="146"/>
        <end position="227"/>
    </location>
</feature>
<dbReference type="Pfam" id="PF13649">
    <property type="entry name" value="Methyltransf_25"/>
    <property type="match status" value="1"/>
</dbReference>
<dbReference type="InterPro" id="IPR029063">
    <property type="entry name" value="SAM-dependent_MTases_sf"/>
</dbReference>
<evidence type="ECO:0000259" key="1">
    <source>
        <dbReference type="Pfam" id="PF13649"/>
    </source>
</evidence>
<name>A0A378KEC1_9GAMM</name>
<dbReference type="OrthoDB" id="5621386at2"/>
<keyword evidence="3" id="KW-1185">Reference proteome</keyword>
<reference evidence="2 3" key="1">
    <citation type="submission" date="2018-06" db="EMBL/GenBank/DDBJ databases">
        <authorList>
            <consortium name="Pathogen Informatics"/>
            <person name="Doyle S."/>
        </authorList>
    </citation>
    <scope>NUCLEOTIDE SEQUENCE [LARGE SCALE GENOMIC DNA]</scope>
    <source>
        <strain evidence="2 3">NCTC13316</strain>
    </source>
</reference>
<dbReference type="AlphaFoldDB" id="A0A378KEC1"/>
<sequence length="310" mass="36122">MEQERLISHIISPKTVESTTQRIKERIRKQGDKPYTSVQDQIAILDQLNQFEFGQYLLQNQGINGYWTHYMLTHPWFGRKTGKNNRGEPLSKLESFLLDHAPTMLATQQRFEIFLRENQKRVKNYAKLACIPSGMMGELLYLDYKNIENIELTGIDYDSNTLNDAKLLAEKKGLANFIQLVQQDAWKLSFQDEFDLISSNGLNIYEPDKEKVKDLYRQFYKALKPGGQLVTSFLTYPPNLTTKCEWELSEINQGDLLTQKIIFVDIIEAKFQCYCSSEETDEQLRTAGFKNIEFIYDKAKMFPTVIAYKQ</sequence>
<dbReference type="Proteomes" id="UP000254794">
    <property type="component" value="Unassembled WGS sequence"/>
</dbReference>
<dbReference type="CDD" id="cd02440">
    <property type="entry name" value="AdoMet_MTases"/>
    <property type="match status" value="1"/>
</dbReference>
<dbReference type="RefSeq" id="WP_115332954.1">
    <property type="nucleotide sequence ID" value="NZ_CAAAHP010000008.1"/>
</dbReference>
<dbReference type="EMBL" id="UGOD01000006">
    <property type="protein sequence ID" value="STX81592.1"/>
    <property type="molecule type" value="Genomic_DNA"/>
</dbReference>
<protein>
    <submittedName>
        <fullName evidence="2">Exported protein</fullName>
    </submittedName>
</protein>
<evidence type="ECO:0000313" key="2">
    <source>
        <dbReference type="EMBL" id="STX81592.1"/>
    </source>
</evidence>
<gene>
    <name evidence="2" type="ORF">NCTC13316_03465</name>
</gene>
<accession>A0A378KEC1</accession>